<evidence type="ECO:0000313" key="9">
    <source>
        <dbReference type="Proteomes" id="UP001595764"/>
    </source>
</evidence>
<dbReference type="PANTHER" id="PTHR43124">
    <property type="entry name" value="PURINE EFFLUX PUMP PBUE"/>
    <property type="match status" value="1"/>
</dbReference>
<feature type="transmembrane region" description="Helical" evidence="6">
    <location>
        <begin position="180"/>
        <end position="201"/>
    </location>
</feature>
<dbReference type="InterPro" id="IPR050189">
    <property type="entry name" value="MFS_Efflux_Transporters"/>
</dbReference>
<comment type="caution">
    <text evidence="8">The sequence shown here is derived from an EMBL/GenBank/DDBJ whole genome shotgun (WGS) entry which is preliminary data.</text>
</comment>
<dbReference type="EMBL" id="JBHRWI010000006">
    <property type="protein sequence ID" value="MFC3509618.1"/>
    <property type="molecule type" value="Genomic_DNA"/>
</dbReference>
<feature type="transmembrane region" description="Helical" evidence="6">
    <location>
        <begin position="61"/>
        <end position="81"/>
    </location>
</feature>
<gene>
    <name evidence="8" type="ORF">ACFORO_05550</name>
</gene>
<feature type="transmembrane region" description="Helical" evidence="6">
    <location>
        <begin position="222"/>
        <end position="241"/>
    </location>
</feature>
<dbReference type="InterPro" id="IPR036259">
    <property type="entry name" value="MFS_trans_sf"/>
</dbReference>
<evidence type="ECO:0000313" key="8">
    <source>
        <dbReference type="EMBL" id="MFC3509618.1"/>
    </source>
</evidence>
<organism evidence="8 9">
    <name type="scientific">Amycolatopsis halotolerans</name>
    <dbReference type="NCBI Taxonomy" id="330083"/>
    <lineage>
        <taxon>Bacteria</taxon>
        <taxon>Bacillati</taxon>
        <taxon>Actinomycetota</taxon>
        <taxon>Actinomycetes</taxon>
        <taxon>Pseudonocardiales</taxon>
        <taxon>Pseudonocardiaceae</taxon>
        <taxon>Amycolatopsis</taxon>
    </lineage>
</organism>
<dbReference type="InterPro" id="IPR011701">
    <property type="entry name" value="MFS"/>
</dbReference>
<name>A0ABV7QDK1_9PSEU</name>
<evidence type="ECO:0000256" key="4">
    <source>
        <dbReference type="ARBA" id="ARBA00022989"/>
    </source>
</evidence>
<accession>A0ABV7QDK1</accession>
<feature type="transmembrane region" description="Helical" evidence="6">
    <location>
        <begin position="155"/>
        <end position="174"/>
    </location>
</feature>
<keyword evidence="9" id="KW-1185">Reference proteome</keyword>
<evidence type="ECO:0000256" key="5">
    <source>
        <dbReference type="ARBA" id="ARBA00023136"/>
    </source>
</evidence>
<keyword evidence="5 6" id="KW-0472">Membrane</keyword>
<keyword evidence="4 6" id="KW-1133">Transmembrane helix</keyword>
<feature type="transmembrane region" description="Helical" evidence="6">
    <location>
        <begin position="318"/>
        <end position="340"/>
    </location>
</feature>
<keyword evidence="3 6" id="KW-0812">Transmembrane</keyword>
<dbReference type="Gene3D" id="1.20.1250.20">
    <property type="entry name" value="MFS general substrate transporter like domains"/>
    <property type="match status" value="2"/>
</dbReference>
<dbReference type="InterPro" id="IPR020846">
    <property type="entry name" value="MFS_dom"/>
</dbReference>
<dbReference type="SUPFAM" id="SSF103473">
    <property type="entry name" value="MFS general substrate transporter"/>
    <property type="match status" value="1"/>
</dbReference>
<evidence type="ECO:0000259" key="7">
    <source>
        <dbReference type="PROSITE" id="PS50850"/>
    </source>
</evidence>
<evidence type="ECO:0000256" key="1">
    <source>
        <dbReference type="ARBA" id="ARBA00004651"/>
    </source>
</evidence>
<dbReference type="PROSITE" id="PS50850">
    <property type="entry name" value="MFS"/>
    <property type="match status" value="1"/>
</dbReference>
<proteinExistence type="predicted"/>
<dbReference type="RefSeq" id="WP_377867620.1">
    <property type="nucleotide sequence ID" value="NZ_JBHMAY010000001.1"/>
</dbReference>
<dbReference type="PANTHER" id="PTHR43124:SF3">
    <property type="entry name" value="CHLORAMPHENICOL EFFLUX PUMP RV0191"/>
    <property type="match status" value="1"/>
</dbReference>
<evidence type="ECO:0000256" key="6">
    <source>
        <dbReference type="SAM" id="Phobius"/>
    </source>
</evidence>
<feature type="transmembrane region" description="Helical" evidence="6">
    <location>
        <begin position="261"/>
        <end position="281"/>
    </location>
</feature>
<feature type="transmembrane region" description="Helical" evidence="6">
    <location>
        <begin position="12"/>
        <end position="32"/>
    </location>
</feature>
<evidence type="ECO:0000256" key="2">
    <source>
        <dbReference type="ARBA" id="ARBA00022475"/>
    </source>
</evidence>
<dbReference type="Pfam" id="PF07690">
    <property type="entry name" value="MFS_1"/>
    <property type="match status" value="1"/>
</dbReference>
<evidence type="ECO:0000256" key="3">
    <source>
        <dbReference type="ARBA" id="ARBA00022692"/>
    </source>
</evidence>
<reference evidence="9" key="1">
    <citation type="journal article" date="2019" name="Int. J. Syst. Evol. Microbiol.">
        <title>The Global Catalogue of Microorganisms (GCM) 10K type strain sequencing project: providing services to taxonomists for standard genome sequencing and annotation.</title>
        <authorList>
            <consortium name="The Broad Institute Genomics Platform"/>
            <consortium name="The Broad Institute Genome Sequencing Center for Infectious Disease"/>
            <person name="Wu L."/>
            <person name="Ma J."/>
        </authorList>
    </citation>
    <scope>NUCLEOTIDE SEQUENCE [LARGE SCALE GENOMIC DNA]</scope>
    <source>
        <strain evidence="9">CGMCC 4.7682</strain>
    </source>
</reference>
<feature type="transmembrane region" description="Helical" evidence="6">
    <location>
        <begin position="93"/>
        <end position="121"/>
    </location>
</feature>
<feature type="transmembrane region" description="Helical" evidence="6">
    <location>
        <begin position="352"/>
        <end position="377"/>
    </location>
</feature>
<dbReference type="Proteomes" id="UP001595764">
    <property type="component" value="Unassembled WGS sequence"/>
</dbReference>
<sequence>MTVLREDRRPGAPLSAWLGVLALLVVVAVSYIDRVNVSVLITDPAFTQHFGIAGNRAAQGALMTLFLAGYGIAAMLITPWYEAVFGVRRGLLVSLACWALFTLASPYAGGAVVLLTLRFLLGASEGPLFSLKTMYVKDNFAEGTWGKPNAVSSMGVSLGTALGIPVITFALVHFGWHGSFLLLAALNLVVGLPLVAVFVRASRHRTAARQPALRRFAGALRTPKLGWILLIEVATLGYLWGSTSWLPSYLLQARHFSLAQMSALSALPFVVSLGSGFLGGYLIDRMPARRAPLVLVIGSVGTALCATTVTLADSRWLAAATLILANAFWGLQGPAIPTLVQQYAPAGAVGSAYGLINGVGNLVSALLPTLMGVAIAAGGDHGFAAGYALLAATQLLTLLGAVVLLRGRGPAGKDPAVADVPAVPEESR</sequence>
<protein>
    <submittedName>
        <fullName evidence="8">MFS transporter</fullName>
    </submittedName>
</protein>
<comment type="subcellular location">
    <subcellularLocation>
        <location evidence="1">Cell membrane</location>
        <topology evidence="1">Multi-pass membrane protein</topology>
    </subcellularLocation>
</comment>
<feature type="domain" description="Major facilitator superfamily (MFS) profile" evidence="7">
    <location>
        <begin position="19"/>
        <end position="409"/>
    </location>
</feature>
<feature type="transmembrane region" description="Helical" evidence="6">
    <location>
        <begin position="383"/>
        <end position="405"/>
    </location>
</feature>
<keyword evidence="2" id="KW-1003">Cell membrane</keyword>
<feature type="transmembrane region" description="Helical" evidence="6">
    <location>
        <begin position="293"/>
        <end position="312"/>
    </location>
</feature>